<proteinExistence type="predicted"/>
<comment type="caution">
    <text evidence="1">The sequence shown here is derived from an EMBL/GenBank/DDBJ whole genome shotgun (WGS) entry which is preliminary data.</text>
</comment>
<accession>A0A0F9H4W8</accession>
<dbReference type="EMBL" id="LAZR01016070">
    <property type="protein sequence ID" value="KKM06119.1"/>
    <property type="molecule type" value="Genomic_DNA"/>
</dbReference>
<evidence type="ECO:0000313" key="1">
    <source>
        <dbReference type="EMBL" id="KKM06119.1"/>
    </source>
</evidence>
<name>A0A0F9H4W8_9ZZZZ</name>
<gene>
    <name evidence="1" type="ORF">LCGC14_1747200</name>
</gene>
<reference evidence="1" key="1">
    <citation type="journal article" date="2015" name="Nature">
        <title>Complex archaea that bridge the gap between prokaryotes and eukaryotes.</title>
        <authorList>
            <person name="Spang A."/>
            <person name="Saw J.H."/>
            <person name="Jorgensen S.L."/>
            <person name="Zaremba-Niedzwiedzka K."/>
            <person name="Martijn J."/>
            <person name="Lind A.E."/>
            <person name="van Eijk R."/>
            <person name="Schleper C."/>
            <person name="Guy L."/>
            <person name="Ettema T.J."/>
        </authorList>
    </citation>
    <scope>NUCLEOTIDE SEQUENCE</scope>
</reference>
<sequence length="317" mass="34840">MDFQKKVIRRRDGATSAISAILSEGVAIEKSPAGFSLPADLRTPAAKQDLDGVEFGLEVITPEQAKQYLIHNVRNRKFKAAVVAEYVRSMKCNQWCFTGEALIFDEEDVLLNGQHRLMAIMKAGVELPFLVVRGVSKAAFLYMDIGSRRNGKDALNIHDPSAPDCTQPVLNKLSSIRSGSGRTGGSLVVQDVIDVYDAEEKALKASAAFVGKLKRSPTKISNTNECIPLHMEFSRSAGAAAANDFFTKVLTGAGIQENTWEKHLRDRLVSSVGEKADSKRYMNDLRKRVALVSVWNKIRSDAPVTRLKLPIAVPEIL</sequence>
<organism evidence="1">
    <name type="scientific">marine sediment metagenome</name>
    <dbReference type="NCBI Taxonomy" id="412755"/>
    <lineage>
        <taxon>unclassified sequences</taxon>
        <taxon>metagenomes</taxon>
        <taxon>ecological metagenomes</taxon>
    </lineage>
</organism>
<dbReference type="AlphaFoldDB" id="A0A0F9H4W8"/>
<protein>
    <submittedName>
        <fullName evidence="1">Uncharacterized protein</fullName>
    </submittedName>
</protein>